<evidence type="ECO:0000313" key="3">
    <source>
        <dbReference type="Proteomes" id="UP000191897"/>
    </source>
</evidence>
<feature type="transmembrane region" description="Helical" evidence="1">
    <location>
        <begin position="189"/>
        <end position="214"/>
    </location>
</feature>
<accession>A0A1S7SAU3</accession>
<gene>
    <name evidence="2" type="ORF">AGR4C_pa50042</name>
</gene>
<keyword evidence="1" id="KW-0812">Transmembrane</keyword>
<feature type="transmembrane region" description="Helical" evidence="1">
    <location>
        <begin position="302"/>
        <end position="320"/>
    </location>
</feature>
<name>A0A1S7SAU3_AGRTU</name>
<evidence type="ECO:0000256" key="1">
    <source>
        <dbReference type="SAM" id="Phobius"/>
    </source>
</evidence>
<organism evidence="2 3">
    <name type="scientific">Agrobacterium tumefaciens str. Kerr 14</name>
    <dbReference type="NCBI Taxonomy" id="1183424"/>
    <lineage>
        <taxon>Bacteria</taxon>
        <taxon>Pseudomonadati</taxon>
        <taxon>Pseudomonadota</taxon>
        <taxon>Alphaproteobacteria</taxon>
        <taxon>Hyphomicrobiales</taxon>
        <taxon>Rhizobiaceae</taxon>
        <taxon>Rhizobium/Agrobacterium group</taxon>
        <taxon>Agrobacterium</taxon>
        <taxon>Agrobacterium tumefaciens complex</taxon>
    </lineage>
</organism>
<dbReference type="AlphaFoldDB" id="A0A1S7SAU3"/>
<dbReference type="EMBL" id="FBWC01000036">
    <property type="protein sequence ID" value="CUX65568.1"/>
    <property type="molecule type" value="Genomic_DNA"/>
</dbReference>
<sequence length="441" mass="51140">MELPSVRRSSVLPKELSLRIWKLRKWVTFLQDHYLAGDAPFWLENQNAGPIHSVREDLRSIGDAIRGEAMPSELVEQLERDLRRVEKHFNNLETHVPFLFRFFWLIWTVPFIAWTLYLAVILKEWAQLARQTVVLSRTLSFAVSLMRYKKATGWIIFRFYVNRVFGASPSLIFYTIASRPRYRYLYSHWEYTAIVAGISCVGLLALSLWHDLWISALSLRSSLRRVRPVPSGPAQTTMMAIRDKLRKDINDLLLLIEDADISDWEKDHYLMVKRDTDRLLRLMDRTLPTANRTQAPRYLKRWKIAPVVLTTLLVALTLGSYFRYPWLMADSAGWGLWVSLRMISDWMRPLVSLDDMFRLFSVTVVGSIAVLPLTISLLVTNGTVLLNVTAMVLLTLSMIFIVNLFSNLIGTFFKSLGKKNWQGSFSCLGNMHHRCLHAMVR</sequence>
<reference evidence="2 3" key="1">
    <citation type="submission" date="2016-01" db="EMBL/GenBank/DDBJ databases">
        <authorList>
            <person name="Oliw E.H."/>
        </authorList>
    </citation>
    <scope>NUCLEOTIDE SEQUENCE [LARGE SCALE GENOMIC DNA]</scope>
    <source>
        <strain evidence="2 3">Kerr 14</strain>
    </source>
</reference>
<keyword evidence="1" id="KW-0472">Membrane</keyword>
<feature type="transmembrane region" description="Helical" evidence="1">
    <location>
        <begin position="160"/>
        <end position="177"/>
    </location>
</feature>
<feature type="transmembrane region" description="Helical" evidence="1">
    <location>
        <begin position="102"/>
        <end position="122"/>
    </location>
</feature>
<feature type="transmembrane region" description="Helical" evidence="1">
    <location>
        <begin position="385"/>
        <end position="409"/>
    </location>
</feature>
<protein>
    <submittedName>
        <fullName evidence="2">Uncharacterized protein</fullName>
    </submittedName>
</protein>
<keyword evidence="1" id="KW-1133">Transmembrane helix</keyword>
<feature type="transmembrane region" description="Helical" evidence="1">
    <location>
        <begin position="356"/>
        <end position="379"/>
    </location>
</feature>
<evidence type="ECO:0000313" key="2">
    <source>
        <dbReference type="EMBL" id="CUX65568.1"/>
    </source>
</evidence>
<proteinExistence type="predicted"/>
<dbReference type="Proteomes" id="UP000191897">
    <property type="component" value="Unassembled WGS sequence"/>
</dbReference>